<proteinExistence type="predicted"/>
<organism evidence="2 3">
    <name type="scientific">Deinococcus navajonensis</name>
    <dbReference type="NCBI Taxonomy" id="309884"/>
    <lineage>
        <taxon>Bacteria</taxon>
        <taxon>Thermotogati</taxon>
        <taxon>Deinococcota</taxon>
        <taxon>Deinococci</taxon>
        <taxon>Deinococcales</taxon>
        <taxon>Deinococcaceae</taxon>
        <taxon>Deinococcus</taxon>
    </lineage>
</organism>
<evidence type="ECO:0000313" key="3">
    <source>
        <dbReference type="Proteomes" id="UP001595998"/>
    </source>
</evidence>
<dbReference type="EMBL" id="JBHSEH010000005">
    <property type="protein sequence ID" value="MFC4425881.1"/>
    <property type="molecule type" value="Genomic_DNA"/>
</dbReference>
<accession>A0ABV8XJV9</accession>
<evidence type="ECO:0000313" key="2">
    <source>
        <dbReference type="EMBL" id="MFC4425881.1"/>
    </source>
</evidence>
<protein>
    <submittedName>
        <fullName evidence="2">Uncharacterized protein</fullName>
    </submittedName>
</protein>
<feature type="compositionally biased region" description="Basic and acidic residues" evidence="1">
    <location>
        <begin position="1"/>
        <end position="11"/>
    </location>
</feature>
<feature type="region of interest" description="Disordered" evidence="1">
    <location>
        <begin position="1"/>
        <end position="71"/>
    </location>
</feature>
<gene>
    <name evidence="2" type="ORF">ACFOZ9_06615</name>
</gene>
<comment type="caution">
    <text evidence="2">The sequence shown here is derived from an EMBL/GenBank/DDBJ whole genome shotgun (WGS) entry which is preliminary data.</text>
</comment>
<evidence type="ECO:0000256" key="1">
    <source>
        <dbReference type="SAM" id="MobiDB-lite"/>
    </source>
</evidence>
<reference evidence="3" key="1">
    <citation type="journal article" date="2019" name="Int. J. Syst. Evol. Microbiol.">
        <title>The Global Catalogue of Microorganisms (GCM) 10K type strain sequencing project: providing services to taxonomists for standard genome sequencing and annotation.</title>
        <authorList>
            <consortium name="The Broad Institute Genomics Platform"/>
            <consortium name="The Broad Institute Genome Sequencing Center for Infectious Disease"/>
            <person name="Wu L."/>
            <person name="Ma J."/>
        </authorList>
    </citation>
    <scope>NUCLEOTIDE SEQUENCE [LARGE SCALE GENOMIC DNA]</scope>
    <source>
        <strain evidence="3">CCUG 56029</strain>
    </source>
</reference>
<keyword evidence="3" id="KW-1185">Reference proteome</keyword>
<dbReference type="Proteomes" id="UP001595998">
    <property type="component" value="Unassembled WGS sequence"/>
</dbReference>
<name>A0ABV8XJV9_9DEIO</name>
<sequence>MTGRHSDEFPDRIQPQRSTDSQDIENLPQSERGVVQDSPGTQLNVEGDRLLTDQGNYEDQDSGQDETQGNT</sequence>
<dbReference type="RefSeq" id="WP_380037698.1">
    <property type="nucleotide sequence ID" value="NZ_JBHSEH010000005.1"/>
</dbReference>